<evidence type="ECO:0000313" key="2">
    <source>
        <dbReference type="Proteomes" id="UP000253664"/>
    </source>
</evidence>
<gene>
    <name evidence="1" type="ORF">L249_6037</name>
</gene>
<comment type="caution">
    <text evidence="1">The sequence shown here is derived from an EMBL/GenBank/DDBJ whole genome shotgun (WGS) entry which is preliminary data.</text>
</comment>
<keyword evidence="2" id="KW-1185">Reference proteome</keyword>
<dbReference type="AlphaFoldDB" id="A0A367LIE8"/>
<organism evidence="1 2">
    <name type="scientific">Ophiocordyceps polyrhachis-furcata BCC 54312</name>
    <dbReference type="NCBI Taxonomy" id="1330021"/>
    <lineage>
        <taxon>Eukaryota</taxon>
        <taxon>Fungi</taxon>
        <taxon>Dikarya</taxon>
        <taxon>Ascomycota</taxon>
        <taxon>Pezizomycotina</taxon>
        <taxon>Sordariomycetes</taxon>
        <taxon>Hypocreomycetidae</taxon>
        <taxon>Hypocreales</taxon>
        <taxon>Ophiocordycipitaceae</taxon>
        <taxon>Ophiocordyceps</taxon>
    </lineage>
</organism>
<proteinExistence type="predicted"/>
<feature type="non-terminal residue" evidence="1">
    <location>
        <position position="83"/>
    </location>
</feature>
<dbReference type="Proteomes" id="UP000253664">
    <property type="component" value="Unassembled WGS sequence"/>
</dbReference>
<name>A0A367LIE8_9HYPO</name>
<accession>A0A367LIE8</accession>
<dbReference type="EMBL" id="LKCN02000004">
    <property type="protein sequence ID" value="RCI14213.1"/>
    <property type="molecule type" value="Genomic_DNA"/>
</dbReference>
<feature type="non-terminal residue" evidence="1">
    <location>
        <position position="1"/>
    </location>
</feature>
<reference evidence="1 2" key="1">
    <citation type="journal article" date="2015" name="BMC Genomics">
        <title>Insights from the genome of Ophiocordyceps polyrhachis-furcata to pathogenicity and host specificity in insect fungi.</title>
        <authorList>
            <person name="Wichadakul D."/>
            <person name="Kobmoo N."/>
            <person name="Ingsriswang S."/>
            <person name="Tangphatsornruang S."/>
            <person name="Chantasingh D."/>
            <person name="Luangsa-ard J.J."/>
            <person name="Eurwilaichitr L."/>
        </authorList>
    </citation>
    <scope>NUCLEOTIDE SEQUENCE [LARGE SCALE GENOMIC DNA]</scope>
    <source>
        <strain evidence="1 2">BCC 54312</strain>
    </source>
</reference>
<protein>
    <submittedName>
        <fullName evidence="1">Uncharacterized protein</fullName>
    </submittedName>
</protein>
<evidence type="ECO:0000313" key="1">
    <source>
        <dbReference type="EMBL" id="RCI14213.1"/>
    </source>
</evidence>
<sequence>LVPRSLIKWFKRSGSLLGSRLPVLATEGRGLSLGSCCTMNKDSKIKRKEEKGGIKLCALRKTIYTATRDPGSVRAMIKWLVPS</sequence>